<dbReference type="SUPFAM" id="SSF53335">
    <property type="entry name" value="S-adenosyl-L-methionine-dependent methyltransferases"/>
    <property type="match status" value="1"/>
</dbReference>
<dbReference type="InterPro" id="IPR050320">
    <property type="entry name" value="N5-glutamine_MTase"/>
</dbReference>
<dbReference type="CDD" id="cd02440">
    <property type="entry name" value="AdoMet_MTases"/>
    <property type="match status" value="1"/>
</dbReference>
<evidence type="ECO:0000256" key="3">
    <source>
        <dbReference type="ARBA" id="ARBA00022679"/>
    </source>
</evidence>
<sequence>MTNSDSIKIQIRWVLIEKYNWSGSEIIQGKRQYAPNELDDINRLRSGEPVDYVIGWKEFLGCHIDLSLKPLIPRPETEFLVSRVISELNKESPLQQGTLPNGSKIKILDLCCGAGCIGIALLKHLPNVSVDFVDIDENALEQTGINLRFLYRDPPAFDAGGSRIIKSDLFDNLKECKFNYILCNPPYVNTNDKYDSSLKFEPRTALFARNKGMYFINKILKGLNNHLLPNGALYLEFGHGQKDLIEKELKKLNISKYSFHKDQYKRWRWVVVDRQGLEP</sequence>
<dbReference type="InterPro" id="IPR007848">
    <property type="entry name" value="Small_mtfrase_dom"/>
</dbReference>
<keyword evidence="4" id="KW-0949">S-adenosyl-L-methionine</keyword>
<evidence type="ECO:0000313" key="7">
    <source>
        <dbReference type="EMBL" id="PIS22905.1"/>
    </source>
</evidence>
<evidence type="ECO:0000256" key="4">
    <source>
        <dbReference type="ARBA" id="ARBA00022691"/>
    </source>
</evidence>
<name>A0A2H0XDL0_UNCKA</name>
<feature type="domain" description="Methyltransferase small" evidence="6">
    <location>
        <begin position="98"/>
        <end position="192"/>
    </location>
</feature>
<comment type="caution">
    <text evidence="7">The sequence shown here is derived from an EMBL/GenBank/DDBJ whole genome shotgun (WGS) entry which is preliminary data.</text>
</comment>
<dbReference type="GO" id="GO:0003676">
    <property type="term" value="F:nucleic acid binding"/>
    <property type="evidence" value="ECO:0007669"/>
    <property type="project" value="InterPro"/>
</dbReference>
<dbReference type="AlphaFoldDB" id="A0A2H0XDL0"/>
<dbReference type="EMBL" id="PEYT01000026">
    <property type="protein sequence ID" value="PIS22905.1"/>
    <property type="molecule type" value="Genomic_DNA"/>
</dbReference>
<evidence type="ECO:0000256" key="5">
    <source>
        <dbReference type="ARBA" id="ARBA00048391"/>
    </source>
</evidence>
<dbReference type="Gene3D" id="3.40.50.150">
    <property type="entry name" value="Vaccinia Virus protein VP39"/>
    <property type="match status" value="1"/>
</dbReference>
<evidence type="ECO:0000313" key="8">
    <source>
        <dbReference type="Proteomes" id="UP000230340"/>
    </source>
</evidence>
<dbReference type="Proteomes" id="UP000230340">
    <property type="component" value="Unassembled WGS sequence"/>
</dbReference>
<evidence type="ECO:0000256" key="2">
    <source>
        <dbReference type="ARBA" id="ARBA00022603"/>
    </source>
</evidence>
<dbReference type="Pfam" id="PF05175">
    <property type="entry name" value="MTS"/>
    <property type="match status" value="1"/>
</dbReference>
<organism evidence="7 8">
    <name type="scientific">candidate division WWE3 bacterium CG08_land_8_20_14_0_20_40_13</name>
    <dbReference type="NCBI Taxonomy" id="1975084"/>
    <lineage>
        <taxon>Bacteria</taxon>
        <taxon>Katanobacteria</taxon>
    </lineage>
</organism>
<keyword evidence="2" id="KW-0489">Methyltransferase</keyword>
<gene>
    <name evidence="7" type="ORF">COT49_03000</name>
</gene>
<dbReference type="PANTHER" id="PTHR18895:SF74">
    <property type="entry name" value="MTRF1L RELEASE FACTOR GLUTAMINE METHYLTRANSFERASE"/>
    <property type="match status" value="1"/>
</dbReference>
<evidence type="ECO:0000259" key="6">
    <source>
        <dbReference type="Pfam" id="PF05175"/>
    </source>
</evidence>
<dbReference type="GO" id="GO:0032259">
    <property type="term" value="P:methylation"/>
    <property type="evidence" value="ECO:0007669"/>
    <property type="project" value="UniProtKB-KW"/>
</dbReference>
<comment type="catalytic activity">
    <reaction evidence="5">
        <text>L-glutaminyl-[peptide chain release factor] + S-adenosyl-L-methionine = N(5)-methyl-L-glutaminyl-[peptide chain release factor] + S-adenosyl-L-homocysteine + H(+)</text>
        <dbReference type="Rhea" id="RHEA:42896"/>
        <dbReference type="Rhea" id="RHEA-COMP:10271"/>
        <dbReference type="Rhea" id="RHEA-COMP:10272"/>
        <dbReference type="ChEBI" id="CHEBI:15378"/>
        <dbReference type="ChEBI" id="CHEBI:30011"/>
        <dbReference type="ChEBI" id="CHEBI:57856"/>
        <dbReference type="ChEBI" id="CHEBI:59789"/>
        <dbReference type="ChEBI" id="CHEBI:61891"/>
        <dbReference type="EC" id="2.1.1.297"/>
    </reaction>
</comment>
<dbReference type="InterPro" id="IPR004556">
    <property type="entry name" value="HemK-like"/>
</dbReference>
<dbReference type="GO" id="GO:0102559">
    <property type="term" value="F:peptide chain release factor N(5)-glutamine methyltransferase activity"/>
    <property type="evidence" value="ECO:0007669"/>
    <property type="project" value="UniProtKB-EC"/>
</dbReference>
<protein>
    <recommendedName>
        <fullName evidence="1">peptide chain release factor N(5)-glutamine methyltransferase</fullName>
        <ecNumber evidence="1">2.1.1.297</ecNumber>
    </recommendedName>
</protein>
<accession>A0A2H0XDL0</accession>
<dbReference type="InterPro" id="IPR029063">
    <property type="entry name" value="SAM-dependent_MTases_sf"/>
</dbReference>
<proteinExistence type="predicted"/>
<dbReference type="InterPro" id="IPR002052">
    <property type="entry name" value="DNA_methylase_N6_adenine_CS"/>
</dbReference>
<evidence type="ECO:0000256" key="1">
    <source>
        <dbReference type="ARBA" id="ARBA00012771"/>
    </source>
</evidence>
<dbReference type="EC" id="2.1.1.297" evidence="1"/>
<dbReference type="NCBIfam" id="TIGR00536">
    <property type="entry name" value="hemK_fam"/>
    <property type="match status" value="1"/>
</dbReference>
<keyword evidence="3" id="KW-0808">Transferase</keyword>
<reference evidence="8" key="1">
    <citation type="submission" date="2017-09" db="EMBL/GenBank/DDBJ databases">
        <title>Depth-based differentiation of microbial function through sediment-hosted aquifers and enrichment of novel symbionts in the deep terrestrial subsurface.</title>
        <authorList>
            <person name="Probst A.J."/>
            <person name="Ladd B."/>
            <person name="Jarett J.K."/>
            <person name="Geller-Mcgrath D.E."/>
            <person name="Sieber C.M.K."/>
            <person name="Emerson J.B."/>
            <person name="Anantharaman K."/>
            <person name="Thomas B.C."/>
            <person name="Malmstrom R."/>
            <person name="Stieglmeier M."/>
            <person name="Klingl A."/>
            <person name="Woyke T."/>
            <person name="Ryan C.M."/>
            <person name="Banfield J.F."/>
        </authorList>
    </citation>
    <scope>NUCLEOTIDE SEQUENCE [LARGE SCALE GENOMIC DNA]</scope>
</reference>
<dbReference type="PANTHER" id="PTHR18895">
    <property type="entry name" value="HEMK METHYLTRANSFERASE"/>
    <property type="match status" value="1"/>
</dbReference>
<dbReference type="PROSITE" id="PS00092">
    <property type="entry name" value="N6_MTASE"/>
    <property type="match status" value="1"/>
</dbReference>